<dbReference type="AlphaFoldDB" id="A0A0U3LZY8"/>
<dbReference type="RefSeq" id="WP_010064926.1">
    <property type="nucleotide sequence ID" value="NZ_CP013738.1"/>
</dbReference>
<evidence type="ECO:0008006" key="4">
    <source>
        <dbReference type="Google" id="ProtNLM"/>
    </source>
</evidence>
<dbReference type="KEGG" id="sgb:WQO_18805"/>
<evidence type="ECO:0000313" key="3">
    <source>
        <dbReference type="Proteomes" id="UP000064183"/>
    </source>
</evidence>
<feature type="region of interest" description="Disordered" evidence="1">
    <location>
        <begin position="41"/>
        <end position="62"/>
    </location>
</feature>
<evidence type="ECO:0000256" key="1">
    <source>
        <dbReference type="SAM" id="MobiDB-lite"/>
    </source>
</evidence>
<name>A0A0U3LZY8_STRGL</name>
<organism evidence="2 3">
    <name type="scientific">Streptomyces globisporus C-1027</name>
    <dbReference type="NCBI Taxonomy" id="1172567"/>
    <lineage>
        <taxon>Bacteria</taxon>
        <taxon>Bacillati</taxon>
        <taxon>Actinomycetota</taxon>
        <taxon>Actinomycetes</taxon>
        <taxon>Kitasatosporales</taxon>
        <taxon>Streptomycetaceae</taxon>
        <taxon>Streptomyces</taxon>
    </lineage>
</organism>
<dbReference type="EMBL" id="CP013738">
    <property type="protein sequence ID" value="ALU95187.1"/>
    <property type="molecule type" value="Genomic_DNA"/>
</dbReference>
<dbReference type="STRING" id="1172567.WQO_18805"/>
<reference evidence="2 3" key="1">
    <citation type="journal article" date="2012" name="J. Bacteriol.">
        <title>Draft genome sequence of Streptomyces globisporus C-1027, which produces an antitumor antibiotic consisting of a nine-membered enediyne with a chromoprotein.</title>
        <authorList>
            <person name="Wang L."/>
            <person name="Wang S."/>
            <person name="He Q."/>
            <person name="Yu T."/>
            <person name="Li Q."/>
            <person name="Hong B."/>
        </authorList>
    </citation>
    <scope>NUCLEOTIDE SEQUENCE [LARGE SCALE GENOMIC DNA]</scope>
    <source>
        <strain evidence="2 3">C-1027</strain>
    </source>
</reference>
<evidence type="ECO:0000313" key="2">
    <source>
        <dbReference type="EMBL" id="ALU95187.1"/>
    </source>
</evidence>
<protein>
    <recommendedName>
        <fullName evidence="4">Asp23/Gls24 family envelope stress response protein</fullName>
    </recommendedName>
</protein>
<gene>
    <name evidence="2" type="ORF">WQO_18805</name>
</gene>
<accession>A0A0U3LZY8</accession>
<proteinExistence type="predicted"/>
<dbReference type="GeneID" id="27784422"/>
<dbReference type="Proteomes" id="UP000064183">
    <property type="component" value="Chromosome"/>
</dbReference>
<sequence length="114" mass="12261">MSASADTMHSEVAHVVREVPGVAFLAPGLRSRLRALRATSPLARPGDDTPGITVSAPGGEGRTSVTTVEIRLICRSDRRTLDTTRAVREAVDHHLTTRYPGDEFRIIVTVTGVT</sequence>